<evidence type="ECO:0000313" key="2">
    <source>
        <dbReference type="EMBL" id="RXW22655.1"/>
    </source>
</evidence>
<reference evidence="2 3" key="1">
    <citation type="submission" date="2019-01" db="EMBL/GenBank/DDBJ databases">
        <title>Draft genome sequence of Psathyrella aberdarensis IHI B618.</title>
        <authorList>
            <person name="Buettner E."/>
            <person name="Kellner H."/>
        </authorList>
    </citation>
    <scope>NUCLEOTIDE SEQUENCE [LARGE SCALE GENOMIC DNA]</scope>
    <source>
        <strain evidence="2 3">IHI B618</strain>
    </source>
</reference>
<dbReference type="Proteomes" id="UP000290288">
    <property type="component" value="Unassembled WGS sequence"/>
</dbReference>
<dbReference type="OrthoDB" id="10680603at2759"/>
<accession>A0A4Q2DUR4</accession>
<evidence type="ECO:0000256" key="1">
    <source>
        <dbReference type="SAM" id="MobiDB-lite"/>
    </source>
</evidence>
<proteinExistence type="predicted"/>
<organism evidence="2 3">
    <name type="scientific">Candolleomyces aberdarensis</name>
    <dbReference type="NCBI Taxonomy" id="2316362"/>
    <lineage>
        <taxon>Eukaryota</taxon>
        <taxon>Fungi</taxon>
        <taxon>Dikarya</taxon>
        <taxon>Basidiomycota</taxon>
        <taxon>Agaricomycotina</taxon>
        <taxon>Agaricomycetes</taxon>
        <taxon>Agaricomycetidae</taxon>
        <taxon>Agaricales</taxon>
        <taxon>Agaricineae</taxon>
        <taxon>Psathyrellaceae</taxon>
        <taxon>Candolleomyces</taxon>
    </lineage>
</organism>
<gene>
    <name evidence="2" type="ORF">EST38_g3221</name>
</gene>
<evidence type="ECO:0000313" key="3">
    <source>
        <dbReference type="Proteomes" id="UP000290288"/>
    </source>
</evidence>
<feature type="region of interest" description="Disordered" evidence="1">
    <location>
        <begin position="1"/>
        <end position="41"/>
    </location>
</feature>
<keyword evidence="3" id="KW-1185">Reference proteome</keyword>
<protein>
    <submittedName>
        <fullName evidence="2">Uncharacterized protein</fullName>
    </submittedName>
</protein>
<sequence length="161" mass="18004">MPRKRHREDNDEQGGSDMDVGESGPGSRLRPRRSARAVNPARVDDSVVIAAKPAPKHLSSSPPSEWSLRITDYPSEQARKLKQEAVSVARELGKHRMGVFRQYVDSPGYFLPSFEELFKENQADQWEDGLSGVALLSYFSSPEYQGPRDSLGQRVVNESSD</sequence>
<name>A0A4Q2DUR4_9AGAR</name>
<dbReference type="AlphaFoldDB" id="A0A4Q2DUR4"/>
<feature type="region of interest" description="Disordered" evidence="1">
    <location>
        <begin position="48"/>
        <end position="67"/>
    </location>
</feature>
<comment type="caution">
    <text evidence="2">The sequence shown here is derived from an EMBL/GenBank/DDBJ whole genome shotgun (WGS) entry which is preliminary data.</text>
</comment>
<dbReference type="EMBL" id="SDEE01000065">
    <property type="protein sequence ID" value="RXW22655.1"/>
    <property type="molecule type" value="Genomic_DNA"/>
</dbReference>